<sequence>MLEVVNRFFIGFLMIFALLGIIVSIAILGLGIIVGPETIDGIEKMEHPTDLSMEESVIQTYSEDSPYQLNITIHTPPITETSLLTLRIYGNGKSLNEADCLEDFSDPSEYVGLTEFNCLALIPYTYEKQGDYKIFAVLDDESSSNPISFHLDWTNYEKHFWDFSTTVFFLLIGVYVAIIVPVALMVLNIARTTKHKLSFPGEFTLHSLIHPFVNTSSLLQKFYSFIVSPYFWAFELIGIILILSYMVVDAQAWKSTSALTGFVLSGMAAFIIPFLWCAAWWYADFKEREPIRVLITLFFWGMLSALMAIGINTLAGALFGIIGLGFLSTFLVAPIVEETYKGSGLALLSEYHDYDSIEDGIVYGFVIGMGFAFIENWIYFLDTPMGSDVWGWLVLFILRSIVFSANHGFYTAVTGAIIAFFIARKFKAPGLGILIGMPVAALFHAMHNSSSILTALLGGGGLLLYCCLLIPIFDYGGFFILLLLFLRAVFTKKEPDGIPAVGESLKKPEIRASVNRKP</sequence>
<feature type="transmembrane region" description="Helical" evidence="1">
    <location>
        <begin position="361"/>
        <end position="380"/>
    </location>
</feature>
<feature type="transmembrane region" description="Helical" evidence="1">
    <location>
        <begin position="392"/>
        <end position="423"/>
    </location>
</feature>
<feature type="transmembrane region" description="Helical" evidence="1">
    <location>
        <begin position="222"/>
        <end position="247"/>
    </location>
</feature>
<feature type="transmembrane region" description="Helical" evidence="1">
    <location>
        <begin position="317"/>
        <end position="340"/>
    </location>
</feature>
<keyword evidence="1" id="KW-1133">Transmembrane helix</keyword>
<dbReference type="Proteomes" id="UP000789941">
    <property type="component" value="Unassembled WGS sequence"/>
</dbReference>
<keyword evidence="2" id="KW-0645">Protease</keyword>
<dbReference type="GO" id="GO:0006508">
    <property type="term" value="P:proteolysis"/>
    <property type="evidence" value="ECO:0007669"/>
    <property type="project" value="UniProtKB-KW"/>
</dbReference>
<feature type="transmembrane region" description="Helical" evidence="1">
    <location>
        <begin position="430"/>
        <end position="447"/>
    </location>
</feature>
<feature type="transmembrane region" description="Helical" evidence="1">
    <location>
        <begin position="12"/>
        <end position="35"/>
    </location>
</feature>
<dbReference type="PANTHER" id="PTHR36844:SF1">
    <property type="entry name" value="PROTEASE PRSW"/>
    <property type="match status" value="1"/>
</dbReference>
<gene>
    <name evidence="2" type="ORF">LFW2832_00935</name>
</gene>
<feature type="transmembrane region" description="Helical" evidence="1">
    <location>
        <begin position="167"/>
        <end position="190"/>
    </location>
</feature>
<evidence type="ECO:0000256" key="1">
    <source>
        <dbReference type="SAM" id="Phobius"/>
    </source>
</evidence>
<keyword evidence="1" id="KW-0472">Membrane</keyword>
<dbReference type="Pfam" id="PF13367">
    <property type="entry name" value="PrsW-protease"/>
    <property type="match status" value="1"/>
</dbReference>
<dbReference type="InterPro" id="IPR026898">
    <property type="entry name" value="PrsW"/>
</dbReference>
<comment type="caution">
    <text evidence="2">The sequence shown here is derived from an EMBL/GenBank/DDBJ whole genome shotgun (WGS) entry which is preliminary data.</text>
</comment>
<feature type="transmembrane region" description="Helical" evidence="1">
    <location>
        <begin position="293"/>
        <end position="311"/>
    </location>
</feature>
<proteinExistence type="predicted"/>
<feature type="transmembrane region" description="Helical" evidence="1">
    <location>
        <begin position="259"/>
        <end position="281"/>
    </location>
</feature>
<keyword evidence="2" id="KW-0378">Hydrolase</keyword>
<dbReference type="GO" id="GO:0008233">
    <property type="term" value="F:peptidase activity"/>
    <property type="evidence" value="ECO:0007669"/>
    <property type="project" value="UniProtKB-KW"/>
</dbReference>
<feature type="transmembrane region" description="Helical" evidence="1">
    <location>
        <begin position="462"/>
        <end position="486"/>
    </location>
</feature>
<evidence type="ECO:0000313" key="2">
    <source>
        <dbReference type="EMBL" id="VVC04411.1"/>
    </source>
</evidence>
<reference evidence="2 3" key="1">
    <citation type="submission" date="2019-08" db="EMBL/GenBank/DDBJ databases">
        <authorList>
            <person name="Vazquez-Campos X."/>
        </authorList>
    </citation>
    <scope>NUCLEOTIDE SEQUENCE [LARGE SCALE GENOMIC DNA]</scope>
    <source>
        <strain evidence="2">LFW-283_2</strain>
    </source>
</reference>
<evidence type="ECO:0000313" key="3">
    <source>
        <dbReference type="Proteomes" id="UP000789941"/>
    </source>
</evidence>
<dbReference type="EMBL" id="CABMJJ010000009">
    <property type="protein sequence ID" value="VVC04411.1"/>
    <property type="molecule type" value="Genomic_DNA"/>
</dbReference>
<organism evidence="2 3">
    <name type="scientific">Candidatus Bilamarchaeum dharawalense</name>
    <dbReference type="NCBI Taxonomy" id="2885759"/>
    <lineage>
        <taxon>Archaea</taxon>
        <taxon>Candidatus Micrarchaeota</taxon>
        <taxon>Candidatus Micrarchaeia</taxon>
        <taxon>Candidatus Anstonellales</taxon>
        <taxon>Candidatus Bilamarchaeaceae</taxon>
        <taxon>Candidatus Bilamarchaeum</taxon>
    </lineage>
</organism>
<keyword evidence="1" id="KW-0812">Transmembrane</keyword>
<accession>A0A5E4LS59</accession>
<dbReference type="PANTHER" id="PTHR36844">
    <property type="entry name" value="PROTEASE PRSW"/>
    <property type="match status" value="1"/>
</dbReference>
<name>A0A5E4LS59_9ARCH</name>
<dbReference type="AlphaFoldDB" id="A0A5E4LS59"/>
<protein>
    <submittedName>
        <fullName evidence="2">Protease prsW family protein</fullName>
    </submittedName>
</protein>